<evidence type="ECO:0000313" key="2">
    <source>
        <dbReference type="Proteomes" id="UP001610446"/>
    </source>
</evidence>
<evidence type="ECO:0000313" key="1">
    <source>
        <dbReference type="EMBL" id="KAL2840806.1"/>
    </source>
</evidence>
<protein>
    <submittedName>
        <fullName evidence="1">Uncharacterized protein</fullName>
    </submittedName>
</protein>
<reference evidence="1 2" key="1">
    <citation type="submission" date="2024-07" db="EMBL/GenBank/DDBJ databases">
        <title>Section-level genome sequencing and comparative genomics of Aspergillus sections Usti and Cavernicolus.</title>
        <authorList>
            <consortium name="Lawrence Berkeley National Laboratory"/>
            <person name="Nybo J.L."/>
            <person name="Vesth T.C."/>
            <person name="Theobald S."/>
            <person name="Frisvad J.C."/>
            <person name="Larsen T.O."/>
            <person name="Kjaerboelling I."/>
            <person name="Rothschild-Mancinelli K."/>
            <person name="Lyhne E.K."/>
            <person name="Kogle M.E."/>
            <person name="Barry K."/>
            <person name="Clum A."/>
            <person name="Na H."/>
            <person name="Ledsgaard L."/>
            <person name="Lin J."/>
            <person name="Lipzen A."/>
            <person name="Kuo A."/>
            <person name="Riley R."/>
            <person name="Mondo S."/>
            <person name="Labutti K."/>
            <person name="Haridas S."/>
            <person name="Pangalinan J."/>
            <person name="Salamov A.A."/>
            <person name="Simmons B.A."/>
            <person name="Magnuson J.K."/>
            <person name="Chen J."/>
            <person name="Drula E."/>
            <person name="Henrissat B."/>
            <person name="Wiebenga A."/>
            <person name="Lubbers R.J."/>
            <person name="Gomes A.C."/>
            <person name="Makela M.R."/>
            <person name="Stajich J."/>
            <person name="Grigoriev I.V."/>
            <person name="Mortensen U.H."/>
            <person name="De Vries R.P."/>
            <person name="Baker S.E."/>
            <person name="Andersen M.R."/>
        </authorList>
    </citation>
    <scope>NUCLEOTIDE SEQUENCE [LARGE SCALE GENOMIC DNA]</scope>
    <source>
        <strain evidence="1 2">CBS 123904</strain>
    </source>
</reference>
<accession>A0ABR4JLS3</accession>
<organism evidence="1 2">
    <name type="scientific">Aspergillus pseudoustus</name>
    <dbReference type="NCBI Taxonomy" id="1810923"/>
    <lineage>
        <taxon>Eukaryota</taxon>
        <taxon>Fungi</taxon>
        <taxon>Dikarya</taxon>
        <taxon>Ascomycota</taxon>
        <taxon>Pezizomycotina</taxon>
        <taxon>Eurotiomycetes</taxon>
        <taxon>Eurotiomycetidae</taxon>
        <taxon>Eurotiales</taxon>
        <taxon>Aspergillaceae</taxon>
        <taxon>Aspergillus</taxon>
        <taxon>Aspergillus subgen. Nidulantes</taxon>
    </lineage>
</organism>
<dbReference type="Proteomes" id="UP001610446">
    <property type="component" value="Unassembled WGS sequence"/>
</dbReference>
<name>A0ABR4JLS3_9EURO</name>
<comment type="caution">
    <text evidence="1">The sequence shown here is derived from an EMBL/GenBank/DDBJ whole genome shotgun (WGS) entry which is preliminary data.</text>
</comment>
<gene>
    <name evidence="1" type="ORF">BJY01DRAFT_16129</name>
</gene>
<proteinExistence type="predicted"/>
<dbReference type="EMBL" id="JBFXLU010000117">
    <property type="protein sequence ID" value="KAL2840806.1"/>
    <property type="molecule type" value="Genomic_DNA"/>
</dbReference>
<sequence length="341" mass="37979">MKRPGSRQQIPLRATEALKEFLDTAQKLSVLQKLGDSDKKQVADAISILKTLQTTSKRRKYRFFLHNILKRYGPHMVLLCAVALGQVATANMREAERAKLEDLIGSQPELANSAIRRLAVNCKIPDSIDNLSDNSLETPETHLQTRTQSVDTCFTTTLEAPSQPRSTVQEQEVIGHAVLERLPRVFNEYLCKAIRKVTDQNSGIPLMKAAVTMAFPRSGLVDCLMSLDVCEQEVEQLALLLFNTKVKWMEQVLHVVVNGGITLIMPNSEVTLKGVLDEAIITVFGHDIYEAISTSRVRTTEVEQEMPVTECVSMILTKTGAFINLSLGLEGAVRIQNELYT</sequence>
<keyword evidence="2" id="KW-1185">Reference proteome</keyword>